<evidence type="ECO:0000256" key="2">
    <source>
        <dbReference type="ARBA" id="ARBA00022840"/>
    </source>
</evidence>
<protein>
    <submittedName>
        <fullName evidence="5">Phosphonates utilization ATP-binding protein PhnK</fullName>
    </submittedName>
</protein>
<evidence type="ECO:0000259" key="3">
    <source>
        <dbReference type="PROSITE" id="PS50893"/>
    </source>
</evidence>
<dbReference type="InterPro" id="IPR027417">
    <property type="entry name" value="P-loop_NTPase"/>
</dbReference>
<geneLocation type="plasmid" evidence="5">
    <name>pRIdsm_03</name>
</geneLocation>
<evidence type="ECO:0000313" key="6">
    <source>
        <dbReference type="Proteomes" id="UP000051401"/>
    </source>
</evidence>
<evidence type="ECO:0000313" key="4">
    <source>
        <dbReference type="EMBL" id="KRS13565.1"/>
    </source>
</evidence>
<dbReference type="Gene3D" id="3.40.50.300">
    <property type="entry name" value="P-loop containing nucleotide triphosphate hydrolases"/>
    <property type="match status" value="1"/>
</dbReference>
<dbReference type="InterPro" id="IPR017871">
    <property type="entry name" value="ABC_transporter-like_CS"/>
</dbReference>
<proteinExistence type="predicted"/>
<dbReference type="PANTHER" id="PTHR42764:SF1">
    <property type="entry name" value="PHOSPHONATES UTILIZATION ATP-BINDING PROTEIN PHNK-RELATED"/>
    <property type="match status" value="1"/>
</dbReference>
<dbReference type="Proteomes" id="UP000325785">
    <property type="component" value="Plasmid pRIdsm_03"/>
</dbReference>
<name>A0A0T5NXC0_9RHOB</name>
<reference evidence="5 7" key="2">
    <citation type="submission" date="2018-08" db="EMBL/GenBank/DDBJ databases">
        <title>Genetic Globetrotter - A new plasmid hitch-hiking vast phylogenetic and geographic distances.</title>
        <authorList>
            <person name="Vollmers J."/>
            <person name="Petersen J."/>
        </authorList>
    </citation>
    <scope>NUCLEOTIDE SEQUENCE [LARGE SCALE GENOMIC DNA]</scope>
    <source>
        <strain evidence="5 7">DSM 26383</strain>
        <plasmid evidence="5">pRIdsm_03</plasmid>
        <plasmid evidence="7">pridsm_03</plasmid>
    </source>
</reference>
<sequence>MANPVIRVENLSLRHGARPCAGNCPAMEATTQSAVCPVCGAVWALRDVSFEVWPGEIFGIVGESGAGKTSLIDMLDFRAEPTSGAIYYNGWREGKQPLHDASAEERRALRNSDLGIVYQNPRRALMMGMSAGGNVIERMLAAGERHIGRMRSRAHGHLDHMELGDRMDVETMTLSAGMRQRVQIARALANRPQVLLLDEPTTGLDLSVQARTLDLIRKVQRELGLTVILVTHDWGVLRLLARRAIVLKAGRVVESGMVTQLMEDPQAPYTQLLVSSAL</sequence>
<dbReference type="OrthoDB" id="9802264at2"/>
<dbReference type="PATRIC" id="fig|540747.5.peg.4259"/>
<dbReference type="STRING" id="540747.SAMN04488031_1258"/>
<dbReference type="GO" id="GO:0016887">
    <property type="term" value="F:ATP hydrolysis activity"/>
    <property type="evidence" value="ECO:0007669"/>
    <property type="project" value="InterPro"/>
</dbReference>
<dbReference type="GO" id="GO:0005524">
    <property type="term" value="F:ATP binding"/>
    <property type="evidence" value="ECO:0007669"/>
    <property type="project" value="UniProtKB-KW"/>
</dbReference>
<dbReference type="Proteomes" id="UP000051401">
    <property type="component" value="Unassembled WGS sequence"/>
</dbReference>
<dbReference type="GO" id="GO:0019700">
    <property type="term" value="P:organic phosphonate catabolic process"/>
    <property type="evidence" value="ECO:0007669"/>
    <property type="project" value="TreeGrafter"/>
</dbReference>
<dbReference type="SUPFAM" id="SSF52540">
    <property type="entry name" value="P-loop containing nucleoside triphosphate hydrolases"/>
    <property type="match status" value="1"/>
</dbReference>
<dbReference type="PROSITE" id="PS50893">
    <property type="entry name" value="ABC_TRANSPORTER_2"/>
    <property type="match status" value="1"/>
</dbReference>
<dbReference type="EMBL" id="CP031601">
    <property type="protein sequence ID" value="QEW30145.1"/>
    <property type="molecule type" value="Genomic_DNA"/>
</dbReference>
<accession>A0A0T5NXC0</accession>
<gene>
    <name evidence="5" type="primary">phnK_2</name>
    <name evidence="5" type="ORF">RIdsm_05991</name>
    <name evidence="4" type="ORF">XM52_27425</name>
</gene>
<keyword evidence="6" id="KW-1185">Reference proteome</keyword>
<dbReference type="RefSeq" id="WP_037239966.1">
    <property type="nucleotide sequence ID" value="NZ_CP031601.1"/>
</dbReference>
<dbReference type="InterPro" id="IPR003593">
    <property type="entry name" value="AAA+_ATPase"/>
</dbReference>
<evidence type="ECO:0000313" key="5">
    <source>
        <dbReference type="EMBL" id="QEW30145.1"/>
    </source>
</evidence>
<keyword evidence="5" id="KW-0614">Plasmid</keyword>
<dbReference type="EMBL" id="LAXI01000036">
    <property type="protein sequence ID" value="KRS13565.1"/>
    <property type="molecule type" value="Genomic_DNA"/>
</dbReference>
<dbReference type="SMART" id="SM00382">
    <property type="entry name" value="AAA"/>
    <property type="match status" value="1"/>
</dbReference>
<dbReference type="PANTHER" id="PTHR42764">
    <property type="entry name" value="PHOSPHONATES UTILIZATION ATP-BINDING PROTEIN PHNK-RELATED"/>
    <property type="match status" value="1"/>
</dbReference>
<reference evidence="4 6" key="1">
    <citation type="submission" date="2015-04" db="EMBL/GenBank/DDBJ databases">
        <title>The draft genome sequence of Roseovarius indicus B108T.</title>
        <authorList>
            <person name="Li G."/>
            <person name="Lai Q."/>
            <person name="Shao Z."/>
            <person name="Yan P."/>
        </authorList>
    </citation>
    <scope>NUCLEOTIDE SEQUENCE [LARGE SCALE GENOMIC DNA]</scope>
    <source>
        <strain evidence="4 6">B108</strain>
    </source>
</reference>
<evidence type="ECO:0000256" key="1">
    <source>
        <dbReference type="ARBA" id="ARBA00022741"/>
    </source>
</evidence>
<dbReference type="InterPro" id="IPR012700">
    <property type="entry name" value="PhnK"/>
</dbReference>
<dbReference type="AlphaFoldDB" id="A0A0T5NXC0"/>
<evidence type="ECO:0000313" key="7">
    <source>
        <dbReference type="Proteomes" id="UP000325785"/>
    </source>
</evidence>
<geneLocation type="plasmid" evidence="7">
    <name>pridsm_03</name>
</geneLocation>
<organism evidence="4 6">
    <name type="scientific">Roseovarius indicus</name>
    <dbReference type="NCBI Taxonomy" id="540747"/>
    <lineage>
        <taxon>Bacteria</taxon>
        <taxon>Pseudomonadati</taxon>
        <taxon>Pseudomonadota</taxon>
        <taxon>Alphaproteobacteria</taxon>
        <taxon>Rhodobacterales</taxon>
        <taxon>Roseobacteraceae</taxon>
        <taxon>Roseovarius</taxon>
    </lineage>
</organism>
<dbReference type="Pfam" id="PF00005">
    <property type="entry name" value="ABC_tran"/>
    <property type="match status" value="1"/>
</dbReference>
<dbReference type="PROSITE" id="PS00211">
    <property type="entry name" value="ABC_TRANSPORTER_1"/>
    <property type="match status" value="1"/>
</dbReference>
<feature type="domain" description="ABC transporter" evidence="3">
    <location>
        <begin position="6"/>
        <end position="274"/>
    </location>
</feature>
<dbReference type="InterPro" id="IPR003439">
    <property type="entry name" value="ABC_transporter-like_ATP-bd"/>
</dbReference>
<dbReference type="KEGG" id="rid:RIdsm_05991"/>
<keyword evidence="1" id="KW-0547">Nucleotide-binding</keyword>
<keyword evidence="2 5" id="KW-0067">ATP-binding</keyword>
<dbReference type="PIRSF" id="PIRSF037116">
    <property type="entry name" value="CP_lyase_PhnK"/>
    <property type="match status" value="1"/>
</dbReference>